<keyword evidence="5 7" id="KW-1133">Transmembrane helix</keyword>
<keyword evidence="9" id="KW-0378">Hydrolase</keyword>
<feature type="transmembrane region" description="Helical" evidence="7">
    <location>
        <begin position="50"/>
        <end position="77"/>
    </location>
</feature>
<dbReference type="SUPFAM" id="SSF144091">
    <property type="entry name" value="Rhomboid-like"/>
    <property type="match status" value="1"/>
</dbReference>
<evidence type="ECO:0000256" key="7">
    <source>
        <dbReference type="SAM" id="Phobius"/>
    </source>
</evidence>
<dbReference type="GO" id="GO:0016020">
    <property type="term" value="C:membrane"/>
    <property type="evidence" value="ECO:0007669"/>
    <property type="project" value="UniProtKB-SubCell"/>
</dbReference>
<dbReference type="PANTHER" id="PTHR43066:SF26">
    <property type="entry name" value="RHOMBOID PROTEASE GLPG"/>
    <property type="match status" value="1"/>
</dbReference>
<dbReference type="AlphaFoldDB" id="A0A1I5RYL3"/>
<dbReference type="PANTHER" id="PTHR43066">
    <property type="entry name" value="RHOMBOID-RELATED PROTEIN"/>
    <property type="match status" value="1"/>
</dbReference>
<feature type="transmembrane region" description="Helical" evidence="7">
    <location>
        <begin position="168"/>
        <end position="191"/>
    </location>
</feature>
<comment type="subcellular location">
    <subcellularLocation>
        <location evidence="1">Membrane</location>
        <topology evidence="1">Multi-pass membrane protein</topology>
    </subcellularLocation>
</comment>
<gene>
    <name evidence="9" type="ORF">SAMN04488241_104222</name>
</gene>
<keyword evidence="2" id="KW-1003">Cell membrane</keyword>
<evidence type="ECO:0000313" key="10">
    <source>
        <dbReference type="Proteomes" id="UP000199586"/>
    </source>
</evidence>
<protein>
    <submittedName>
        <fullName evidence="9">Membrane associated serine protease, rhomboid family</fullName>
    </submittedName>
</protein>
<feature type="transmembrane region" description="Helical" evidence="7">
    <location>
        <begin position="145"/>
        <end position="162"/>
    </location>
</feature>
<dbReference type="GO" id="GO:0006508">
    <property type="term" value="P:proteolysis"/>
    <property type="evidence" value="ECO:0007669"/>
    <property type="project" value="UniProtKB-KW"/>
</dbReference>
<dbReference type="Proteomes" id="UP000199586">
    <property type="component" value="Unassembled WGS sequence"/>
</dbReference>
<dbReference type="InterPro" id="IPR035952">
    <property type="entry name" value="Rhomboid-like_sf"/>
</dbReference>
<evidence type="ECO:0000256" key="6">
    <source>
        <dbReference type="ARBA" id="ARBA00023136"/>
    </source>
</evidence>
<accession>A0A1I5RYL3</accession>
<keyword evidence="6 7" id="KW-0472">Membrane</keyword>
<evidence type="ECO:0000256" key="5">
    <source>
        <dbReference type="ARBA" id="ARBA00022989"/>
    </source>
</evidence>
<name>A0A1I5RYL3_9SPHN</name>
<dbReference type="EMBL" id="FOXP01000004">
    <property type="protein sequence ID" value="SFP63595.1"/>
    <property type="molecule type" value="Genomic_DNA"/>
</dbReference>
<feature type="domain" description="Peptidase S54 rhomboid" evidence="8">
    <location>
        <begin position="54"/>
        <end position="196"/>
    </location>
</feature>
<keyword evidence="4 7" id="KW-0812">Transmembrane</keyword>
<proteinExistence type="predicted"/>
<organism evidence="9 10">
    <name type="scientific">Sphingomonas rubra</name>
    <dbReference type="NCBI Taxonomy" id="634430"/>
    <lineage>
        <taxon>Bacteria</taxon>
        <taxon>Pseudomonadati</taxon>
        <taxon>Pseudomonadota</taxon>
        <taxon>Alphaproteobacteria</taxon>
        <taxon>Sphingomonadales</taxon>
        <taxon>Sphingomonadaceae</taxon>
        <taxon>Sphingomonas</taxon>
    </lineage>
</organism>
<feature type="transmembrane region" description="Helical" evidence="7">
    <location>
        <begin position="84"/>
        <end position="107"/>
    </location>
</feature>
<keyword evidence="9" id="KW-0645">Protease</keyword>
<evidence type="ECO:0000313" key="9">
    <source>
        <dbReference type="EMBL" id="SFP63595.1"/>
    </source>
</evidence>
<dbReference type="Gene3D" id="1.20.1540.10">
    <property type="entry name" value="Rhomboid-like"/>
    <property type="match status" value="1"/>
</dbReference>
<dbReference type="STRING" id="634430.SAMN04488241_104222"/>
<dbReference type="RefSeq" id="WP_093332738.1">
    <property type="nucleotide sequence ID" value="NZ_FOXP01000004.1"/>
</dbReference>
<keyword evidence="3" id="KW-0997">Cell inner membrane</keyword>
<sequence length="203" mass="20473">MTAAIAAVTVLVSLLILLTGNLPAAAIDGGFIPARAGAGSLADHGFALPAWLTPATATLVHGGVAHLLLNLVIMIFCGKQVERALGGASIALLYGIGAYAGALGHWAFSPGSILPMIGASGAVSAIVAAYALLFGERRTRAIGPFSADVLHVAWLAAAWIGIQLLMGVAGFAGASVAIGAHIGGFAAGLVLTRPLLRWHYRHA</sequence>
<dbReference type="OrthoDB" id="9813074at2"/>
<dbReference type="InterPro" id="IPR022764">
    <property type="entry name" value="Peptidase_S54_rhomboid_dom"/>
</dbReference>
<keyword evidence="10" id="KW-1185">Reference proteome</keyword>
<feature type="transmembrane region" description="Helical" evidence="7">
    <location>
        <begin position="113"/>
        <end position="133"/>
    </location>
</feature>
<evidence type="ECO:0000256" key="1">
    <source>
        <dbReference type="ARBA" id="ARBA00004141"/>
    </source>
</evidence>
<evidence type="ECO:0000256" key="3">
    <source>
        <dbReference type="ARBA" id="ARBA00022519"/>
    </source>
</evidence>
<dbReference type="GO" id="GO:0004252">
    <property type="term" value="F:serine-type endopeptidase activity"/>
    <property type="evidence" value="ECO:0007669"/>
    <property type="project" value="InterPro"/>
</dbReference>
<evidence type="ECO:0000256" key="2">
    <source>
        <dbReference type="ARBA" id="ARBA00022475"/>
    </source>
</evidence>
<reference evidence="9 10" key="1">
    <citation type="submission" date="2016-10" db="EMBL/GenBank/DDBJ databases">
        <authorList>
            <person name="de Groot N.N."/>
        </authorList>
    </citation>
    <scope>NUCLEOTIDE SEQUENCE [LARGE SCALE GENOMIC DNA]</scope>
    <source>
        <strain evidence="9 10">CGMCC 1.9113</strain>
    </source>
</reference>
<evidence type="ECO:0000259" key="8">
    <source>
        <dbReference type="Pfam" id="PF01694"/>
    </source>
</evidence>
<dbReference type="Pfam" id="PF01694">
    <property type="entry name" value="Rhomboid"/>
    <property type="match status" value="1"/>
</dbReference>
<evidence type="ECO:0000256" key="4">
    <source>
        <dbReference type="ARBA" id="ARBA00022692"/>
    </source>
</evidence>